<organism evidence="2">
    <name type="scientific">freshwater metagenome</name>
    <dbReference type="NCBI Taxonomy" id="449393"/>
    <lineage>
        <taxon>unclassified sequences</taxon>
        <taxon>metagenomes</taxon>
        <taxon>ecological metagenomes</taxon>
    </lineage>
</organism>
<accession>A0A6J7QRQ9</accession>
<sequence length="260" mass="28387">MNADALRDRQGRVTDPRDLFGGEGHRRQCARRVTGVDPGLLDMFHDPGEVELLAVEDGIDIDLDRVVKESVDEHRVVGSDLGCPRQIVGEHRLVVDDLHAATAEDVARPHEDGVADVIRDRLRLWKGRRGSVLGSRESSGRKDASERTALLGEVDGLRAGAHDRHACVLERLREAERRLAPELDDDADERAGLLLEMDDLQYILEGERLEVEAIGGVVVGGDGLRIAVDHDGLVAGVAQGERGVHARVVELDPLTDSVRA</sequence>
<feature type="region of interest" description="Disordered" evidence="1">
    <location>
        <begin position="1"/>
        <end position="21"/>
    </location>
</feature>
<dbReference type="AlphaFoldDB" id="A0A6J7QRQ9"/>
<reference evidence="2" key="1">
    <citation type="submission" date="2020-05" db="EMBL/GenBank/DDBJ databases">
        <authorList>
            <person name="Chiriac C."/>
            <person name="Salcher M."/>
            <person name="Ghai R."/>
            <person name="Kavagutti S V."/>
        </authorList>
    </citation>
    <scope>NUCLEOTIDE SEQUENCE</scope>
</reference>
<gene>
    <name evidence="2" type="ORF">UFOPK4061_01183</name>
</gene>
<evidence type="ECO:0000313" key="2">
    <source>
        <dbReference type="EMBL" id="CAB5017152.1"/>
    </source>
</evidence>
<dbReference type="EMBL" id="CAFBPD010000211">
    <property type="protein sequence ID" value="CAB5017152.1"/>
    <property type="molecule type" value="Genomic_DNA"/>
</dbReference>
<protein>
    <submittedName>
        <fullName evidence="2">Unannotated protein</fullName>
    </submittedName>
</protein>
<proteinExistence type="predicted"/>
<name>A0A6J7QRQ9_9ZZZZ</name>
<evidence type="ECO:0000256" key="1">
    <source>
        <dbReference type="SAM" id="MobiDB-lite"/>
    </source>
</evidence>